<evidence type="ECO:0000256" key="1">
    <source>
        <dbReference type="SAM" id="Phobius"/>
    </source>
</evidence>
<reference evidence="2 3" key="2">
    <citation type="submission" date="2018-11" db="EMBL/GenBank/DDBJ databases">
        <authorList>
            <consortium name="Pathogen Informatics"/>
        </authorList>
    </citation>
    <scope>NUCLEOTIDE SEQUENCE [LARGE SCALE GENOMIC DNA]</scope>
    <source>
        <strain evidence="2 3">Egypt</strain>
    </source>
</reference>
<dbReference type="EMBL" id="UZAN01043177">
    <property type="protein sequence ID" value="VDP77707.1"/>
    <property type="molecule type" value="Genomic_DNA"/>
</dbReference>
<gene>
    <name evidence="2" type="ORF">ECPE_LOCUS6216</name>
</gene>
<sequence length="138" mass="15458">MCEATDLRDGCGYYTDIPPDWGQEELASDEIALLVVGILLDAVVFLFCTFIVIFKFGEEIRGWIRTRLKGRLYPYENISDYLRGTEAVGPVTPAIEKEEARRTSVGEMEAAGEFVDEVSDDAMKAELAQGGRKQWVLN</sequence>
<feature type="transmembrane region" description="Helical" evidence="1">
    <location>
        <begin position="31"/>
        <end position="57"/>
    </location>
</feature>
<dbReference type="Proteomes" id="UP000272942">
    <property type="component" value="Unassembled WGS sequence"/>
</dbReference>
<dbReference type="WBParaSite" id="ECPE_0000622901-mRNA-1">
    <property type="protein sequence ID" value="ECPE_0000622901-mRNA-1"/>
    <property type="gene ID" value="ECPE_0000622901"/>
</dbReference>
<organism evidence="4">
    <name type="scientific">Echinostoma caproni</name>
    <dbReference type="NCBI Taxonomy" id="27848"/>
    <lineage>
        <taxon>Eukaryota</taxon>
        <taxon>Metazoa</taxon>
        <taxon>Spiralia</taxon>
        <taxon>Lophotrochozoa</taxon>
        <taxon>Platyhelminthes</taxon>
        <taxon>Trematoda</taxon>
        <taxon>Digenea</taxon>
        <taxon>Plagiorchiida</taxon>
        <taxon>Echinostomata</taxon>
        <taxon>Echinostomatoidea</taxon>
        <taxon>Echinostomatidae</taxon>
        <taxon>Echinostoma</taxon>
    </lineage>
</organism>
<accession>A0A183AGY1</accession>
<dbReference type="AlphaFoldDB" id="A0A183AGY1"/>
<proteinExistence type="predicted"/>
<protein>
    <submittedName>
        <fullName evidence="4">Anoctamin</fullName>
    </submittedName>
</protein>
<keyword evidence="1" id="KW-0812">Transmembrane</keyword>
<evidence type="ECO:0000313" key="4">
    <source>
        <dbReference type="WBParaSite" id="ECPE_0000622901-mRNA-1"/>
    </source>
</evidence>
<dbReference type="OrthoDB" id="6279092at2759"/>
<evidence type="ECO:0000313" key="2">
    <source>
        <dbReference type="EMBL" id="VDP77707.1"/>
    </source>
</evidence>
<keyword evidence="3" id="KW-1185">Reference proteome</keyword>
<name>A0A183AGY1_9TREM</name>
<keyword evidence="1" id="KW-0472">Membrane</keyword>
<reference evidence="4" key="1">
    <citation type="submission" date="2016-06" db="UniProtKB">
        <authorList>
            <consortium name="WormBaseParasite"/>
        </authorList>
    </citation>
    <scope>IDENTIFICATION</scope>
</reference>
<evidence type="ECO:0000313" key="3">
    <source>
        <dbReference type="Proteomes" id="UP000272942"/>
    </source>
</evidence>
<keyword evidence="1" id="KW-1133">Transmembrane helix</keyword>